<comment type="caution">
    <text evidence="2">The sequence shown here is derived from an EMBL/GenBank/DDBJ whole genome shotgun (WGS) entry which is preliminary data.</text>
</comment>
<gene>
    <name evidence="2" type="ORF">ACFONA_10825</name>
</gene>
<sequence>MIAIPVLLGLVGGPLLLLFQANGALPGAGVSRTAVGGLATAALLGGALGLLAIVPNALGAQIVNKIGLRSWAINTGLFAGIAIATFGFLSDWIDTMLRVVGGVDLFGERTLLWLFFLLNLFLCCAVHRRRFLPKKVRTVS</sequence>
<feature type="transmembrane region" description="Helical" evidence="1">
    <location>
        <begin position="33"/>
        <end position="59"/>
    </location>
</feature>
<organism evidence="2 3">
    <name type="scientific">Sphingomonas hylomeconis</name>
    <dbReference type="NCBI Taxonomy" id="1395958"/>
    <lineage>
        <taxon>Bacteria</taxon>
        <taxon>Pseudomonadati</taxon>
        <taxon>Pseudomonadota</taxon>
        <taxon>Alphaproteobacteria</taxon>
        <taxon>Sphingomonadales</taxon>
        <taxon>Sphingomonadaceae</taxon>
        <taxon>Sphingomonas</taxon>
    </lineage>
</organism>
<keyword evidence="1" id="KW-1133">Transmembrane helix</keyword>
<evidence type="ECO:0000256" key="1">
    <source>
        <dbReference type="SAM" id="Phobius"/>
    </source>
</evidence>
<keyword evidence="1" id="KW-0472">Membrane</keyword>
<keyword evidence="1" id="KW-0812">Transmembrane</keyword>
<dbReference type="Proteomes" id="UP001595713">
    <property type="component" value="Unassembled WGS sequence"/>
</dbReference>
<reference evidence="3" key="1">
    <citation type="journal article" date="2019" name="Int. J. Syst. Evol. Microbiol.">
        <title>The Global Catalogue of Microorganisms (GCM) 10K type strain sequencing project: providing services to taxonomists for standard genome sequencing and annotation.</title>
        <authorList>
            <consortium name="The Broad Institute Genomics Platform"/>
            <consortium name="The Broad Institute Genome Sequencing Center for Infectious Disease"/>
            <person name="Wu L."/>
            <person name="Ma J."/>
        </authorList>
    </citation>
    <scope>NUCLEOTIDE SEQUENCE [LARGE SCALE GENOMIC DNA]</scope>
    <source>
        <strain evidence="3">KCTC 42739</strain>
    </source>
</reference>
<name>A0ABV7SWJ6_9SPHN</name>
<feature type="transmembrane region" description="Helical" evidence="1">
    <location>
        <begin position="110"/>
        <end position="127"/>
    </location>
</feature>
<protein>
    <submittedName>
        <fullName evidence="2">Uncharacterized protein</fullName>
    </submittedName>
</protein>
<dbReference type="RefSeq" id="WP_261294769.1">
    <property type="nucleotide sequence ID" value="NZ_JANQBK010000010.1"/>
</dbReference>
<evidence type="ECO:0000313" key="2">
    <source>
        <dbReference type="EMBL" id="MFC3580657.1"/>
    </source>
</evidence>
<keyword evidence="3" id="KW-1185">Reference proteome</keyword>
<evidence type="ECO:0000313" key="3">
    <source>
        <dbReference type="Proteomes" id="UP001595713"/>
    </source>
</evidence>
<dbReference type="EMBL" id="JBHRXP010000004">
    <property type="protein sequence ID" value="MFC3580657.1"/>
    <property type="molecule type" value="Genomic_DNA"/>
</dbReference>
<feature type="transmembrane region" description="Helical" evidence="1">
    <location>
        <begin position="71"/>
        <end position="90"/>
    </location>
</feature>
<proteinExistence type="predicted"/>
<accession>A0ABV7SWJ6</accession>